<accession>A0A7W5BM09</accession>
<dbReference type="AntiFam" id="ANF00093">
    <property type="entry name" value="Shadow ORF (opposite nagR)"/>
</dbReference>
<sequence>MPDEKRVAQQLAQPGQGVAHRGLGQAESFAGTADVPFPHDGLKHDKQVEVDSTKINFMHVR</sequence>
<evidence type="ECO:0000313" key="2">
    <source>
        <dbReference type="EMBL" id="MBB3135331.1"/>
    </source>
</evidence>
<dbReference type="EMBL" id="JACHXH010000010">
    <property type="protein sequence ID" value="MBB3135331.1"/>
    <property type="molecule type" value="Genomic_DNA"/>
</dbReference>
<evidence type="ECO:0000256" key="1">
    <source>
        <dbReference type="SAM" id="MobiDB-lite"/>
    </source>
</evidence>
<dbReference type="AlphaFoldDB" id="A0A7W5BM09"/>
<gene>
    <name evidence="2" type="ORF">FHS26_003076</name>
</gene>
<keyword evidence="3" id="KW-1185">Reference proteome</keyword>
<protein>
    <submittedName>
        <fullName evidence="2">Uncharacterized protein</fullName>
    </submittedName>
</protein>
<feature type="region of interest" description="Disordered" evidence="1">
    <location>
        <begin position="1"/>
        <end position="43"/>
    </location>
</feature>
<proteinExistence type="predicted"/>
<comment type="caution">
    <text evidence="2">The sequence shown here is derived from an EMBL/GenBank/DDBJ whole genome shotgun (WGS) entry which is preliminary data.</text>
</comment>
<evidence type="ECO:0000313" key="3">
    <source>
        <dbReference type="Proteomes" id="UP000518315"/>
    </source>
</evidence>
<reference evidence="2 3" key="1">
    <citation type="submission" date="2020-08" db="EMBL/GenBank/DDBJ databases">
        <title>Genomic Encyclopedia of Type Strains, Phase III (KMG-III): the genomes of soil and plant-associated and newly described type strains.</title>
        <authorList>
            <person name="Whitman W."/>
        </authorList>
    </citation>
    <scope>NUCLEOTIDE SEQUENCE [LARGE SCALE GENOMIC DNA]</scope>
    <source>
        <strain evidence="2 3">CECT 4113</strain>
    </source>
</reference>
<organism evidence="2 3">
    <name type="scientific">Rhizobium pisi</name>
    <dbReference type="NCBI Taxonomy" id="574561"/>
    <lineage>
        <taxon>Bacteria</taxon>
        <taxon>Pseudomonadati</taxon>
        <taxon>Pseudomonadota</taxon>
        <taxon>Alphaproteobacteria</taxon>
        <taxon>Hyphomicrobiales</taxon>
        <taxon>Rhizobiaceae</taxon>
        <taxon>Rhizobium/Agrobacterium group</taxon>
        <taxon>Rhizobium</taxon>
    </lineage>
</organism>
<name>A0A7W5BM09_9HYPH</name>
<dbReference type="Proteomes" id="UP000518315">
    <property type="component" value="Unassembled WGS sequence"/>
</dbReference>